<feature type="transmembrane region" description="Helical" evidence="8">
    <location>
        <begin position="75"/>
        <end position="96"/>
    </location>
</feature>
<dbReference type="GO" id="GO:0005886">
    <property type="term" value="C:plasma membrane"/>
    <property type="evidence" value="ECO:0007669"/>
    <property type="project" value="UniProtKB-SubCell"/>
</dbReference>
<keyword evidence="4 8" id="KW-0812">Transmembrane</keyword>
<feature type="binding site" evidence="7">
    <location>
        <position position="183"/>
    </location>
    <ligand>
        <name>Zn(2+)</name>
        <dbReference type="ChEBI" id="CHEBI:29105"/>
    </ligand>
</feature>
<dbReference type="NCBIfam" id="TIGR01065">
    <property type="entry name" value="hlyIII"/>
    <property type="match status" value="1"/>
</dbReference>
<feature type="binding site" evidence="7">
    <location>
        <position position="61"/>
    </location>
    <ligand>
        <name>Zn(2+)</name>
        <dbReference type="ChEBI" id="CHEBI:29105"/>
    </ligand>
</feature>
<proteinExistence type="inferred from homology"/>
<gene>
    <name evidence="9" type="ORF">ALE3EI_2373</name>
</gene>
<feature type="transmembrane region" description="Helical" evidence="8">
    <location>
        <begin position="12"/>
        <end position="31"/>
    </location>
</feature>
<protein>
    <submittedName>
        <fullName evidence="9">Hemolysin</fullName>
    </submittedName>
</protein>
<keyword evidence="3" id="KW-1003">Cell membrane</keyword>
<comment type="similarity">
    <text evidence="2">Belongs to the UPF0073 (Hly-III) family.</text>
</comment>
<feature type="transmembrane region" description="Helical" evidence="8">
    <location>
        <begin position="129"/>
        <end position="149"/>
    </location>
</feature>
<dbReference type="EMBL" id="CP052909">
    <property type="protein sequence ID" value="QNJ98912.1"/>
    <property type="molecule type" value="Genomic_DNA"/>
</dbReference>
<dbReference type="RefSeq" id="WP_186988952.1">
    <property type="nucleotide sequence ID" value="NZ_CP052909.1"/>
</dbReference>
<feature type="binding site" evidence="7">
    <location>
        <position position="187"/>
    </location>
    <ligand>
        <name>Zn(2+)</name>
        <dbReference type="ChEBI" id="CHEBI:29105"/>
    </ligand>
</feature>
<dbReference type="Proteomes" id="UP000515514">
    <property type="component" value="Chromosome"/>
</dbReference>
<evidence type="ECO:0000256" key="3">
    <source>
        <dbReference type="ARBA" id="ARBA00022475"/>
    </source>
</evidence>
<evidence type="ECO:0000313" key="10">
    <source>
        <dbReference type="Proteomes" id="UP000515514"/>
    </source>
</evidence>
<evidence type="ECO:0000256" key="8">
    <source>
        <dbReference type="SAM" id="Phobius"/>
    </source>
</evidence>
<keyword evidence="7" id="KW-0479">Metal-binding</keyword>
<evidence type="ECO:0000313" key="9">
    <source>
        <dbReference type="EMBL" id="QNJ98912.1"/>
    </source>
</evidence>
<dbReference type="PANTHER" id="PTHR20855:SF3">
    <property type="entry name" value="LD03007P"/>
    <property type="match status" value="1"/>
</dbReference>
<keyword evidence="6 8" id="KW-0472">Membrane</keyword>
<keyword evidence="7" id="KW-0862">Zinc</keyword>
<dbReference type="AlphaFoldDB" id="A0A7G8PX46"/>
<evidence type="ECO:0000256" key="4">
    <source>
        <dbReference type="ARBA" id="ARBA00022692"/>
    </source>
</evidence>
<feature type="transmembrane region" description="Helical" evidence="8">
    <location>
        <begin position="43"/>
        <end position="63"/>
    </location>
</feature>
<feature type="transmembrane region" description="Helical" evidence="8">
    <location>
        <begin position="102"/>
        <end position="122"/>
    </location>
</feature>
<dbReference type="PANTHER" id="PTHR20855">
    <property type="entry name" value="ADIPOR/PROGESTIN RECEPTOR-RELATED"/>
    <property type="match status" value="1"/>
</dbReference>
<evidence type="ECO:0000256" key="6">
    <source>
        <dbReference type="ARBA" id="ARBA00023136"/>
    </source>
</evidence>
<keyword evidence="5 8" id="KW-1133">Transmembrane helix</keyword>
<dbReference type="GO" id="GO:0046872">
    <property type="term" value="F:metal ion binding"/>
    <property type="evidence" value="ECO:0007669"/>
    <property type="project" value="UniProtKB-KW"/>
</dbReference>
<dbReference type="Pfam" id="PF03006">
    <property type="entry name" value="HlyIII"/>
    <property type="match status" value="1"/>
</dbReference>
<evidence type="ECO:0000256" key="5">
    <source>
        <dbReference type="ARBA" id="ARBA00022989"/>
    </source>
</evidence>
<feature type="transmembrane region" description="Helical" evidence="8">
    <location>
        <begin position="155"/>
        <end position="176"/>
    </location>
</feature>
<evidence type="ECO:0000256" key="2">
    <source>
        <dbReference type="ARBA" id="ARBA00008488"/>
    </source>
</evidence>
<evidence type="ECO:0000256" key="1">
    <source>
        <dbReference type="ARBA" id="ARBA00004651"/>
    </source>
</evidence>
<dbReference type="InterPro" id="IPR005744">
    <property type="entry name" value="Hy-lIII"/>
</dbReference>
<dbReference type="KEGG" id="alti:ALE3EI_2373"/>
<sequence>MYSKKEEFWHAISHGIGIALGILGLVLLVIYDSGRTDFSTLSVWIYGFSIITLYTASTVYHAVSHEKWKNILRKIDHISIYLLIAGTYTPVVLISLEESAGWIIFWVVWGIAALGTILKIFFTGRFEIFSLSLYVVMGWLIAFDFSNLAANQSDLGITLLALGGALYMLGIIFYVVKRIPYNHLIWHFFVLGGSICHFMFIFLDII</sequence>
<name>A0A7G8PX46_9FLAO</name>
<feature type="transmembrane region" description="Helical" evidence="8">
    <location>
        <begin position="183"/>
        <end position="203"/>
    </location>
</feature>
<comment type="subcellular location">
    <subcellularLocation>
        <location evidence="1">Cell membrane</location>
        <topology evidence="1">Multi-pass membrane protein</topology>
    </subcellularLocation>
</comment>
<evidence type="ECO:0000256" key="7">
    <source>
        <dbReference type="PIRSR" id="PIRSR604254-1"/>
    </source>
</evidence>
<dbReference type="GO" id="GO:0140911">
    <property type="term" value="F:pore-forming activity"/>
    <property type="evidence" value="ECO:0007669"/>
    <property type="project" value="InterPro"/>
</dbReference>
<reference evidence="9 10" key="1">
    <citation type="submission" date="2020-04" db="EMBL/GenBank/DDBJ databases">
        <title>Genome sequence of Altibacter aquimarinus strain ALE3EI.</title>
        <authorList>
            <person name="Oh H.-M."/>
            <person name="Jang D."/>
        </authorList>
    </citation>
    <scope>NUCLEOTIDE SEQUENCE [LARGE SCALE GENOMIC DNA]</scope>
    <source>
        <strain evidence="9 10">ALE3EI</strain>
    </source>
</reference>
<keyword evidence="10" id="KW-1185">Reference proteome</keyword>
<organism evidence="9 10">
    <name type="scientific">Constantimarinum furrinae</name>
    <dbReference type="NCBI Taxonomy" id="2562285"/>
    <lineage>
        <taxon>Bacteria</taxon>
        <taxon>Pseudomonadati</taxon>
        <taxon>Bacteroidota</taxon>
        <taxon>Flavobacteriia</taxon>
        <taxon>Flavobacteriales</taxon>
        <taxon>Flavobacteriaceae</taxon>
        <taxon>Altibacter/Constantimarinum group</taxon>
        <taxon>Constantimarinum</taxon>
    </lineage>
</organism>
<accession>A0A7G8PX46</accession>
<dbReference type="InterPro" id="IPR004254">
    <property type="entry name" value="AdipoR/HlyIII-related"/>
</dbReference>